<evidence type="ECO:0008006" key="3">
    <source>
        <dbReference type="Google" id="ProtNLM"/>
    </source>
</evidence>
<name>A0AAE3UBG9_9BACT</name>
<organism evidence="1 2">
    <name type="scientific">Xanthocytophaga flava</name>
    <dbReference type="NCBI Taxonomy" id="3048013"/>
    <lineage>
        <taxon>Bacteria</taxon>
        <taxon>Pseudomonadati</taxon>
        <taxon>Bacteroidota</taxon>
        <taxon>Cytophagia</taxon>
        <taxon>Cytophagales</taxon>
        <taxon>Rhodocytophagaceae</taxon>
        <taxon>Xanthocytophaga</taxon>
    </lineage>
</organism>
<dbReference type="AlphaFoldDB" id="A0AAE3UBG9"/>
<evidence type="ECO:0000313" key="1">
    <source>
        <dbReference type="EMBL" id="MDJ1485762.1"/>
    </source>
</evidence>
<dbReference type="RefSeq" id="WP_313988743.1">
    <property type="nucleotide sequence ID" value="NZ_JASJOS010000023.1"/>
</dbReference>
<comment type="caution">
    <text evidence="1">The sequence shown here is derived from an EMBL/GenBank/DDBJ whole genome shotgun (WGS) entry which is preliminary data.</text>
</comment>
<accession>A0AAE3UBG9</accession>
<dbReference type="Proteomes" id="UP001241110">
    <property type="component" value="Unassembled WGS sequence"/>
</dbReference>
<sequence>MKGLLLNSIIVLCLIICGCGRHPYKNSIQSSEQSSFTLPDGIVQDTAVFYKTSVHTYGKSLSGILGLRKKNDTLLVTFFSEMGLRFFDISISKDTFEVKDCLPQLRSRAVIQTIVSDLRTAFLWDTDLYTHKTLFYQNKRPIIRFTYQNDWIFAEPGSDNTLASIAYTYGRKYKLKYTIHYTDYAGIYARQILIKHANFNLEIRLSLFKFT</sequence>
<proteinExistence type="predicted"/>
<dbReference type="EMBL" id="JASJOS010000023">
    <property type="protein sequence ID" value="MDJ1485762.1"/>
    <property type="molecule type" value="Genomic_DNA"/>
</dbReference>
<dbReference type="PROSITE" id="PS51257">
    <property type="entry name" value="PROKAR_LIPOPROTEIN"/>
    <property type="match status" value="1"/>
</dbReference>
<gene>
    <name evidence="1" type="ORF">QNI16_35100</name>
</gene>
<reference evidence="1" key="1">
    <citation type="submission" date="2023-05" db="EMBL/GenBank/DDBJ databases">
        <authorList>
            <person name="Zhang X."/>
        </authorList>
    </citation>
    <scope>NUCLEOTIDE SEQUENCE</scope>
    <source>
        <strain evidence="1">YF14B1</strain>
    </source>
</reference>
<protein>
    <recommendedName>
        <fullName evidence="3">Lipoprotein</fullName>
    </recommendedName>
</protein>
<evidence type="ECO:0000313" key="2">
    <source>
        <dbReference type="Proteomes" id="UP001241110"/>
    </source>
</evidence>